<dbReference type="OrthoDB" id="937291at2759"/>
<dbReference type="InterPro" id="IPR049438">
    <property type="entry name" value="TreT_GT1"/>
</dbReference>
<evidence type="ECO:0000256" key="2">
    <source>
        <dbReference type="ARBA" id="ARBA00011738"/>
    </source>
</evidence>
<keyword evidence="3" id="KW-0313">Glucose metabolism</keyword>
<dbReference type="STRING" id="569365.A0A0D2CLR6"/>
<evidence type="ECO:0000313" key="9">
    <source>
        <dbReference type="EMBL" id="KIW30975.1"/>
    </source>
</evidence>
<dbReference type="Pfam" id="PF00534">
    <property type="entry name" value="Glycos_transf_1"/>
    <property type="match status" value="1"/>
</dbReference>
<evidence type="ECO:0000256" key="4">
    <source>
        <dbReference type="ARBA" id="ARBA00022676"/>
    </source>
</evidence>
<evidence type="ECO:0000256" key="3">
    <source>
        <dbReference type="ARBA" id="ARBA00022526"/>
    </source>
</evidence>
<dbReference type="SUPFAM" id="SSF53756">
    <property type="entry name" value="UDP-Glycosyltransferase/glycogen phosphorylase"/>
    <property type="match status" value="1"/>
</dbReference>
<proteinExistence type="inferred from homology"/>
<dbReference type="EMBL" id="KN847041">
    <property type="protein sequence ID" value="KIW30975.1"/>
    <property type="molecule type" value="Genomic_DNA"/>
</dbReference>
<evidence type="ECO:0000256" key="1">
    <source>
        <dbReference type="ARBA" id="ARBA00009481"/>
    </source>
</evidence>
<dbReference type="InterPro" id="IPR001296">
    <property type="entry name" value="Glyco_trans_1"/>
</dbReference>
<dbReference type="Pfam" id="PF21269">
    <property type="entry name" value="TreT_GT1"/>
    <property type="match status" value="1"/>
</dbReference>
<keyword evidence="4" id="KW-0328">Glycosyltransferase</keyword>
<dbReference type="VEuPathDB" id="FungiDB:PV07_02661"/>
<keyword evidence="5" id="KW-0808">Transferase</keyword>
<comment type="subunit">
    <text evidence="2">Homodimer.</text>
</comment>
<keyword evidence="10" id="KW-1185">Reference proteome</keyword>
<reference evidence="9 10" key="1">
    <citation type="submission" date="2015-01" db="EMBL/GenBank/DDBJ databases">
        <title>The Genome Sequence of Cladophialophora immunda CBS83496.</title>
        <authorList>
            <consortium name="The Broad Institute Genomics Platform"/>
            <person name="Cuomo C."/>
            <person name="de Hoog S."/>
            <person name="Gorbushina A."/>
            <person name="Stielow B."/>
            <person name="Teixiera M."/>
            <person name="Abouelleil A."/>
            <person name="Chapman S.B."/>
            <person name="Priest M."/>
            <person name="Young S.K."/>
            <person name="Wortman J."/>
            <person name="Nusbaum C."/>
            <person name="Birren B."/>
        </authorList>
    </citation>
    <scope>NUCLEOTIDE SEQUENCE [LARGE SCALE GENOMIC DNA]</scope>
    <source>
        <strain evidence="9 10">CBS 83496</strain>
    </source>
</reference>
<evidence type="ECO:0000256" key="6">
    <source>
        <dbReference type="ARBA" id="ARBA00023277"/>
    </source>
</evidence>
<dbReference type="InterPro" id="IPR052078">
    <property type="entry name" value="Trehalose_Metab_GTase"/>
</dbReference>
<dbReference type="Gene3D" id="3.40.50.2000">
    <property type="entry name" value="Glycogen Phosphorylase B"/>
    <property type="match status" value="2"/>
</dbReference>
<feature type="domain" description="Trehalose synthase N-terminal" evidence="8">
    <location>
        <begin position="283"/>
        <end position="443"/>
    </location>
</feature>
<feature type="domain" description="Glycosyl transferase family 1" evidence="7">
    <location>
        <begin position="501"/>
        <end position="678"/>
    </location>
</feature>
<evidence type="ECO:0000313" key="10">
    <source>
        <dbReference type="Proteomes" id="UP000054466"/>
    </source>
</evidence>
<evidence type="ECO:0000256" key="5">
    <source>
        <dbReference type="ARBA" id="ARBA00022679"/>
    </source>
</evidence>
<accession>A0A0D2CLR6</accession>
<dbReference type="PANTHER" id="PTHR47779">
    <property type="entry name" value="SYNTHASE (CCG-9), PUTATIVE (AFU_ORTHOLOGUE AFUA_3G12100)-RELATED"/>
    <property type="match status" value="1"/>
</dbReference>
<dbReference type="GO" id="GO:0006006">
    <property type="term" value="P:glucose metabolic process"/>
    <property type="evidence" value="ECO:0007669"/>
    <property type="project" value="UniProtKB-KW"/>
</dbReference>
<dbReference type="RefSeq" id="XP_016251191.1">
    <property type="nucleotide sequence ID" value="XM_016389289.1"/>
</dbReference>
<dbReference type="AlphaFoldDB" id="A0A0D2CLR6"/>
<comment type="similarity">
    <text evidence="1">Belongs to the glycosyltransferase group 1 family. Glycosyltransferase 4 subfamily.</text>
</comment>
<dbReference type="GO" id="GO:0016757">
    <property type="term" value="F:glycosyltransferase activity"/>
    <property type="evidence" value="ECO:0007669"/>
    <property type="project" value="UniProtKB-KW"/>
</dbReference>
<protein>
    <submittedName>
        <fullName evidence="9">Uncharacterized protein</fullName>
    </submittedName>
</protein>
<evidence type="ECO:0000259" key="8">
    <source>
        <dbReference type="Pfam" id="PF21269"/>
    </source>
</evidence>
<evidence type="ECO:0000259" key="7">
    <source>
        <dbReference type="Pfam" id="PF00534"/>
    </source>
</evidence>
<organism evidence="9 10">
    <name type="scientific">Cladophialophora immunda</name>
    <dbReference type="NCBI Taxonomy" id="569365"/>
    <lineage>
        <taxon>Eukaryota</taxon>
        <taxon>Fungi</taxon>
        <taxon>Dikarya</taxon>
        <taxon>Ascomycota</taxon>
        <taxon>Pezizomycotina</taxon>
        <taxon>Eurotiomycetes</taxon>
        <taxon>Chaetothyriomycetidae</taxon>
        <taxon>Chaetothyriales</taxon>
        <taxon>Herpotrichiellaceae</taxon>
        <taxon>Cladophialophora</taxon>
    </lineage>
</organism>
<dbReference type="GeneID" id="27341855"/>
<dbReference type="PANTHER" id="PTHR47779:SF1">
    <property type="entry name" value="SYNTHASE (CCG-9), PUTATIVE (AFU_ORTHOLOGUE AFUA_3G12100)-RELATED"/>
    <property type="match status" value="1"/>
</dbReference>
<keyword evidence="6" id="KW-0119">Carbohydrate metabolism</keyword>
<dbReference type="Proteomes" id="UP000054466">
    <property type="component" value="Unassembled WGS sequence"/>
</dbReference>
<name>A0A0D2CLR6_9EURO</name>
<sequence length="738" mass="83101">MGDPGRSFSTQVHHEFQGKWALNRRRTRSLSIKLPDRFDIGTTLSVSPFLTSTETPVKDVLRPFAVDLGSLVHYSKPLLTLPSHSQEYWAGLAIEEESDRALKIGIAIHDGTYGIDFAVHRISLDEEEERERSGDGDWVADHIIEELSHYRRQHVCKILGAGVIASVHEKSPNLCSRLWSELDIVPMLVTSNPLVQAGSRGVRSQRVDEIADSAARKCLALYAPTKQPRLSISFQNQVEVDLGGTIQLTTIDDYKASVREPTWRAVQKHIQDVVDRKLRVVFFSATPQGGGVALMRHALLRFLRLYNVNVEWFVPKPRPDVFRITKTNHNILQGAVPPEIRASDEQLGKIKEWIVDNADRYWLGEGGPLLAPEDGGADVIIIDDPQMPELIPIAKKLAPERPIIFRCHIEVRDDLVLEDGSAAQHVWRNMWSSIKQADIFLSHPVRSFVPPDVRKETLGWLPATTDWLDGLNKTMDDWDLQYYLHILRQVCQAQSLPQLAYPDRGYFTQIARFDPSKGIPDVIRSYAKFREMVKDKPKEKIHQLVLCGHGSVDDPDATLIYEETMSLILTEFPDLVEDIIVVRLGPSDQILNAIMSLCTVALQLSTREGFEVKVSEALHKVNGKPIIATLAGGIPLQVEDGKSGYLVQRGDHETVAKHLYNLVNDKDLYTRMSEYARTHVSDEVHTVGNALSWMYLASSVAGGKSLKPNERWINDLAREAAGEPYKDDEPRLPRHLST</sequence>
<gene>
    <name evidence="9" type="ORF">PV07_02661</name>
</gene>